<dbReference type="EMBL" id="JBHUGA010000006">
    <property type="protein sequence ID" value="MFD1845391.1"/>
    <property type="molecule type" value="Genomic_DNA"/>
</dbReference>
<feature type="region of interest" description="Disordered" evidence="1">
    <location>
        <begin position="1"/>
        <end position="80"/>
    </location>
</feature>
<dbReference type="Proteomes" id="UP001597307">
    <property type="component" value="Unassembled WGS sequence"/>
</dbReference>
<protein>
    <submittedName>
        <fullName evidence="2">Uncharacterized protein</fullName>
    </submittedName>
</protein>
<organism evidence="2 3">
    <name type="scientific">Arthrobacter flavus</name>
    <dbReference type="NCBI Taxonomy" id="95172"/>
    <lineage>
        <taxon>Bacteria</taxon>
        <taxon>Bacillati</taxon>
        <taxon>Actinomycetota</taxon>
        <taxon>Actinomycetes</taxon>
        <taxon>Micrococcales</taxon>
        <taxon>Micrococcaceae</taxon>
        <taxon>Arthrobacter</taxon>
    </lineage>
</organism>
<gene>
    <name evidence="2" type="ORF">ACFSFX_02125</name>
</gene>
<keyword evidence="3" id="KW-1185">Reference proteome</keyword>
<evidence type="ECO:0000313" key="3">
    <source>
        <dbReference type="Proteomes" id="UP001597307"/>
    </source>
</evidence>
<comment type="caution">
    <text evidence="2">The sequence shown here is derived from an EMBL/GenBank/DDBJ whole genome shotgun (WGS) entry which is preliminary data.</text>
</comment>
<reference evidence="3" key="1">
    <citation type="journal article" date="2019" name="Int. J. Syst. Evol. Microbiol.">
        <title>The Global Catalogue of Microorganisms (GCM) 10K type strain sequencing project: providing services to taxonomists for standard genome sequencing and annotation.</title>
        <authorList>
            <consortium name="The Broad Institute Genomics Platform"/>
            <consortium name="The Broad Institute Genome Sequencing Center for Infectious Disease"/>
            <person name="Wu L."/>
            <person name="Ma J."/>
        </authorList>
    </citation>
    <scope>NUCLEOTIDE SEQUENCE [LARGE SCALE GENOMIC DNA]</scope>
    <source>
        <strain evidence="3">JCM 11496</strain>
    </source>
</reference>
<sequence length="80" mass="8863">MTDQSKNHATSQSQDKPEELSVQLSDLAAKKLQDDPRAKLALEKKNPDFGKLAGSRSTGPNHQPVHRSGKQGKTEKKARW</sequence>
<dbReference type="RefSeq" id="WP_343877600.1">
    <property type="nucleotide sequence ID" value="NZ_BAAAIJ010000007.1"/>
</dbReference>
<accession>A0ABW4Q219</accession>
<name>A0ABW4Q219_9MICC</name>
<proteinExistence type="predicted"/>
<feature type="compositionally biased region" description="Polar residues" evidence="1">
    <location>
        <begin position="1"/>
        <end position="14"/>
    </location>
</feature>
<evidence type="ECO:0000256" key="1">
    <source>
        <dbReference type="SAM" id="MobiDB-lite"/>
    </source>
</evidence>
<evidence type="ECO:0000313" key="2">
    <source>
        <dbReference type="EMBL" id="MFD1845391.1"/>
    </source>
</evidence>
<feature type="compositionally biased region" description="Basic and acidic residues" evidence="1">
    <location>
        <begin position="28"/>
        <end position="48"/>
    </location>
</feature>